<dbReference type="RefSeq" id="WP_161002070.1">
    <property type="nucleotide sequence ID" value="NZ_CP185253.1"/>
</dbReference>
<sequence length="116" mass="13009">MALVVRKNKNQRRKGGKFAAPVYEAYDKPQEPVRRVKKGTVESADNKAIVNDEVRSIGVSTVPTTVSRTEPKQNYADVYNFAEVSLERTDTNHLHKLGTNDKELLTEYVKGSSNVD</sequence>
<evidence type="ECO:0000313" key="2">
    <source>
        <dbReference type="Proteomes" id="UP000480570"/>
    </source>
</evidence>
<gene>
    <name evidence="1" type="ORF">GB992_08755</name>
</gene>
<reference evidence="1 2" key="1">
    <citation type="journal article" date="2019" name="Appl. Environ. Microbiol.">
        <title>Genetic determinants of hydroxycinnamic acid metabolism in heterofermentative lactobacilli.</title>
        <authorList>
            <person name="Gaur G."/>
            <person name="Oh J.H."/>
            <person name="Filannino P."/>
            <person name="Gobbetti M."/>
            <person name="van Pijkeren J.P."/>
            <person name="Ganzle M.G."/>
        </authorList>
    </citation>
    <scope>NUCLEOTIDE SEQUENCE [LARGE SCALE GENOMIC DNA]</scope>
    <source>
        <strain evidence="1 2">FUA3583</strain>
    </source>
</reference>
<protein>
    <submittedName>
        <fullName evidence="1">Uncharacterized protein</fullName>
    </submittedName>
</protein>
<organism evidence="1 2">
    <name type="scientific">Furfurilactobacillus rossiae</name>
    <dbReference type="NCBI Taxonomy" id="231049"/>
    <lineage>
        <taxon>Bacteria</taxon>
        <taxon>Bacillati</taxon>
        <taxon>Bacillota</taxon>
        <taxon>Bacilli</taxon>
        <taxon>Lactobacillales</taxon>
        <taxon>Lactobacillaceae</taxon>
        <taxon>Furfurilactobacillus</taxon>
    </lineage>
</organism>
<proteinExistence type="predicted"/>
<dbReference type="AlphaFoldDB" id="A0A7C9IZB6"/>
<name>A0A7C9IZB6_9LACO</name>
<comment type="caution">
    <text evidence="1">The sequence shown here is derived from an EMBL/GenBank/DDBJ whole genome shotgun (WGS) entry which is preliminary data.</text>
</comment>
<accession>A0A7C9IZB6</accession>
<evidence type="ECO:0000313" key="1">
    <source>
        <dbReference type="EMBL" id="MYV05922.1"/>
    </source>
</evidence>
<dbReference type="Proteomes" id="UP000480570">
    <property type="component" value="Unassembled WGS sequence"/>
</dbReference>
<dbReference type="EMBL" id="WEZT01000018">
    <property type="protein sequence ID" value="MYV05922.1"/>
    <property type="molecule type" value="Genomic_DNA"/>
</dbReference>